<evidence type="ECO:0000259" key="3">
    <source>
        <dbReference type="Pfam" id="PF25963"/>
    </source>
</evidence>
<evidence type="ECO:0000259" key="2">
    <source>
        <dbReference type="Pfam" id="PF25917"/>
    </source>
</evidence>
<keyword evidence="5" id="KW-1185">Reference proteome</keyword>
<organism evidence="4 5">
    <name type="scientific">Lichenicola cladoniae</name>
    <dbReference type="NCBI Taxonomy" id="1484109"/>
    <lineage>
        <taxon>Bacteria</taxon>
        <taxon>Pseudomonadati</taxon>
        <taxon>Pseudomonadota</taxon>
        <taxon>Alphaproteobacteria</taxon>
        <taxon>Acetobacterales</taxon>
        <taxon>Acetobacteraceae</taxon>
        <taxon>Lichenicola</taxon>
    </lineage>
</organism>
<dbReference type="KEGG" id="lck:HN018_12640"/>
<feature type="transmembrane region" description="Helical" evidence="1">
    <location>
        <begin position="7"/>
        <end position="29"/>
    </location>
</feature>
<dbReference type="SUPFAM" id="SSF111369">
    <property type="entry name" value="HlyD-like secretion proteins"/>
    <property type="match status" value="1"/>
</dbReference>
<feature type="domain" description="Multidrug resistance protein MdtA-like barrel-sandwich hybrid" evidence="2">
    <location>
        <begin position="47"/>
        <end position="186"/>
    </location>
</feature>
<protein>
    <submittedName>
        <fullName evidence="4">HlyD family secretion protein</fullName>
    </submittedName>
</protein>
<dbReference type="PANTHER" id="PTHR30367:SF1">
    <property type="entry name" value="MULTIDRUG RESISTANCE PROTEIN MDTN"/>
    <property type="match status" value="1"/>
</dbReference>
<sequence length="325" mass="35872">MFRRARRLLRVISTVTILVVAGIVMLALWEHYTAQPWTRDGEVRVQVANIAPQVSGQIVSVDVHDNEFVHKGDVLYTIERFDFEVALASADATVRQRQVAMTVSQTQAVRRKELTTLSTSLEEKQQYQGTAEQSSATYAQAVAQQSQARINLQRTTVRSTVNGYVTNLLMRVGNYATEGTSNIQIIDADSYWVDGYFEETKLEPIRVGDPAQVMLMGYRDPIRGHVESITRGIATSNAGASTQGLPSVDPVYTWVRLAQRIPVRIHIDQVPPTVVLAAGMTATVTVHPLHPLPASRYDGPGAGLVAWTSDQMERQRTAPATTDAK</sequence>
<reference evidence="4 5" key="1">
    <citation type="journal article" date="2014" name="World J. Microbiol. Biotechnol.">
        <title>Biodiversity and physiological characteristics of Antarctic and Arctic lichens-associated bacteria.</title>
        <authorList>
            <person name="Lee Y.M."/>
            <person name="Kim E.H."/>
            <person name="Lee H.K."/>
            <person name="Hong S.G."/>
        </authorList>
    </citation>
    <scope>NUCLEOTIDE SEQUENCE [LARGE SCALE GENOMIC DNA]</scope>
    <source>
        <strain evidence="4 5">PAMC 26569</strain>
    </source>
</reference>
<dbReference type="InterPro" id="IPR058625">
    <property type="entry name" value="MdtA-like_BSH"/>
</dbReference>
<dbReference type="Pfam" id="PF25963">
    <property type="entry name" value="Beta-barrel_AAEA"/>
    <property type="match status" value="1"/>
</dbReference>
<dbReference type="Gene3D" id="2.40.50.100">
    <property type="match status" value="1"/>
</dbReference>
<keyword evidence="1" id="KW-0812">Transmembrane</keyword>
<name>A0A6M8HVJ4_9PROT</name>
<accession>A0A6M8HVJ4</accession>
<dbReference type="EMBL" id="CP053708">
    <property type="protein sequence ID" value="QKE92624.1"/>
    <property type="molecule type" value="Genomic_DNA"/>
</dbReference>
<dbReference type="Gene3D" id="2.40.30.170">
    <property type="match status" value="1"/>
</dbReference>
<keyword evidence="1" id="KW-0472">Membrane</keyword>
<dbReference type="InterPro" id="IPR058634">
    <property type="entry name" value="AaeA-lik-b-barrel"/>
</dbReference>
<dbReference type="Pfam" id="PF25917">
    <property type="entry name" value="BSH_RND"/>
    <property type="match status" value="1"/>
</dbReference>
<evidence type="ECO:0000313" key="5">
    <source>
        <dbReference type="Proteomes" id="UP000500767"/>
    </source>
</evidence>
<gene>
    <name evidence="4" type="ORF">HN018_12640</name>
</gene>
<dbReference type="Proteomes" id="UP000500767">
    <property type="component" value="Chromosome"/>
</dbReference>
<dbReference type="PANTHER" id="PTHR30367">
    <property type="entry name" value="P-HYDROXYBENZOIC ACID EFFLUX PUMP SUBUNIT AAEA-RELATED"/>
    <property type="match status" value="1"/>
</dbReference>
<feature type="domain" description="p-hydroxybenzoic acid efflux pump subunit AaeA-like beta-barrel" evidence="3">
    <location>
        <begin position="190"/>
        <end position="287"/>
    </location>
</feature>
<dbReference type="InterPro" id="IPR050393">
    <property type="entry name" value="MFP_Efflux_Pump"/>
</dbReference>
<evidence type="ECO:0000313" key="4">
    <source>
        <dbReference type="EMBL" id="QKE92624.1"/>
    </source>
</evidence>
<keyword evidence="1" id="KW-1133">Transmembrane helix</keyword>
<evidence type="ECO:0000256" key="1">
    <source>
        <dbReference type="SAM" id="Phobius"/>
    </source>
</evidence>
<dbReference type="RefSeq" id="WP_171836398.1">
    <property type="nucleotide sequence ID" value="NZ_CP053708.1"/>
</dbReference>
<proteinExistence type="predicted"/>
<dbReference type="AlphaFoldDB" id="A0A6M8HVJ4"/>